<keyword evidence="6" id="KW-0325">Glycoprotein</keyword>
<accession>A0A8C8RV25</accession>
<dbReference type="InterPro" id="IPR016286">
    <property type="entry name" value="FUC_metazoa-typ"/>
</dbReference>
<sequence>MLPLLLLLLAPQGCGARYEPTWESLDSRPLPPWFDELKFGIFIHWGVFSVPAFGSEWFWWYWQKEKREPYVKFMETHYPPGFRYEDFGPLFTAEFFDANQWADILQASGAKYVVLTSKHHEGFTLWGSKYSWNWNAVNLGPKQDIVAALATAIRKRTDLRFGLYHSLFEWFNPLFLYDASNVFNTRQFPTAKSLPELYEIVTKYQPEILWSDGDGNAPDTYWNSTGFLAWLYNDSPVRDTVVTNDRWGAGSICKHGGYYTCSDRYNPGHLLPHKWENCMTIDKQSWGYRSNTKLSDYLTIEELVKQLVETVSCGGNLLMNIGPTHDGRIAIVFEERLRQMGFWLKINGEAIYGTKPWRTQNDTITSGVWYTFKPKDDVVYAVFLNWPVSGTLELGDPKTIVGETESCLLDMCDWKEGQDTQEGLKAYCSMTIRFKVSNQSLTKANINSVSLVEIKPPGTIIFRGQGRLFSVYINPTPQSKKPKPNQTKKSPTTVNDLVQSNVNCM</sequence>
<dbReference type="SUPFAM" id="SSF51445">
    <property type="entry name" value="(Trans)glycosidases"/>
    <property type="match status" value="1"/>
</dbReference>
<dbReference type="InterPro" id="IPR000933">
    <property type="entry name" value="Glyco_hydro_29"/>
</dbReference>
<dbReference type="PANTHER" id="PTHR10030:SF45">
    <property type="entry name" value="PLASMA ALPHA-L-FUCOSIDASE"/>
    <property type="match status" value="1"/>
</dbReference>
<dbReference type="GO" id="GO:0016139">
    <property type="term" value="P:glycoside catabolic process"/>
    <property type="evidence" value="ECO:0007669"/>
    <property type="project" value="TreeGrafter"/>
</dbReference>
<organism evidence="11 12">
    <name type="scientific">Pelusios castaneus</name>
    <name type="common">West African mud turtle</name>
    <dbReference type="NCBI Taxonomy" id="367368"/>
    <lineage>
        <taxon>Eukaryota</taxon>
        <taxon>Metazoa</taxon>
        <taxon>Chordata</taxon>
        <taxon>Craniata</taxon>
        <taxon>Vertebrata</taxon>
        <taxon>Euteleostomi</taxon>
        <taxon>Archelosauria</taxon>
        <taxon>Testudinata</taxon>
        <taxon>Testudines</taxon>
        <taxon>Pleurodira</taxon>
        <taxon>Pelomedusidae</taxon>
        <taxon>Pelusios</taxon>
    </lineage>
</organism>
<dbReference type="Gene3D" id="3.20.20.80">
    <property type="entry name" value="Glycosidases"/>
    <property type="match status" value="1"/>
</dbReference>
<feature type="signal peptide" evidence="8">
    <location>
        <begin position="1"/>
        <end position="16"/>
    </location>
</feature>
<reference evidence="11" key="2">
    <citation type="submission" date="2025-09" db="UniProtKB">
        <authorList>
            <consortium name="Ensembl"/>
        </authorList>
    </citation>
    <scope>IDENTIFICATION</scope>
</reference>
<evidence type="ECO:0000256" key="3">
    <source>
        <dbReference type="ARBA" id="ARBA00012662"/>
    </source>
</evidence>
<dbReference type="InterPro" id="IPR018526">
    <property type="entry name" value="Glyco_hydro_29_CS"/>
</dbReference>
<dbReference type="GO" id="GO:0006004">
    <property type="term" value="P:fucose metabolic process"/>
    <property type="evidence" value="ECO:0007669"/>
    <property type="project" value="InterPro"/>
</dbReference>
<evidence type="ECO:0000259" key="9">
    <source>
        <dbReference type="Pfam" id="PF01120"/>
    </source>
</evidence>
<keyword evidence="5" id="KW-0378">Hydrolase</keyword>
<feature type="domain" description="Glycoside hydrolase family 29 N-terminal" evidence="9">
    <location>
        <begin position="16"/>
        <end position="349"/>
    </location>
</feature>
<dbReference type="InterPro" id="IPR031919">
    <property type="entry name" value="Fucosidase_C"/>
</dbReference>
<feature type="chain" id="PRO_5034641420" description="alpha-L-fucosidase" evidence="8">
    <location>
        <begin position="17"/>
        <end position="505"/>
    </location>
</feature>
<comment type="similarity">
    <text evidence="2">Belongs to the glycosyl hydrolase 29 family.</text>
</comment>
<reference evidence="11" key="1">
    <citation type="submission" date="2025-08" db="UniProtKB">
        <authorList>
            <consortium name="Ensembl"/>
        </authorList>
    </citation>
    <scope>IDENTIFICATION</scope>
</reference>
<dbReference type="Proteomes" id="UP000694393">
    <property type="component" value="Unplaced"/>
</dbReference>
<dbReference type="Ensembl" id="ENSPCET00000011892.1">
    <property type="protein sequence ID" value="ENSPCEP00000011517.1"/>
    <property type="gene ID" value="ENSPCEG00000009106.1"/>
</dbReference>
<dbReference type="Pfam" id="PF01120">
    <property type="entry name" value="Alpha_L_fucos"/>
    <property type="match status" value="1"/>
</dbReference>
<evidence type="ECO:0000256" key="1">
    <source>
        <dbReference type="ARBA" id="ARBA00004071"/>
    </source>
</evidence>
<dbReference type="EC" id="3.2.1.51" evidence="3"/>
<protein>
    <recommendedName>
        <fullName evidence="3">alpha-L-fucosidase</fullName>
        <ecNumber evidence="3">3.2.1.51</ecNumber>
    </recommendedName>
</protein>
<evidence type="ECO:0000256" key="4">
    <source>
        <dbReference type="ARBA" id="ARBA00022729"/>
    </source>
</evidence>
<dbReference type="InterPro" id="IPR017853">
    <property type="entry name" value="GH"/>
</dbReference>
<evidence type="ECO:0000256" key="8">
    <source>
        <dbReference type="SAM" id="SignalP"/>
    </source>
</evidence>
<feature type="domain" description="Alpha-L-fucosidase C-terminal" evidence="10">
    <location>
        <begin position="360"/>
        <end position="424"/>
    </location>
</feature>
<evidence type="ECO:0000256" key="5">
    <source>
        <dbReference type="ARBA" id="ARBA00022801"/>
    </source>
</evidence>
<keyword evidence="4 8" id="KW-0732">Signal</keyword>
<dbReference type="Pfam" id="PF16757">
    <property type="entry name" value="Fucosidase_C"/>
    <property type="match status" value="1"/>
</dbReference>
<evidence type="ECO:0000256" key="2">
    <source>
        <dbReference type="ARBA" id="ARBA00007951"/>
    </source>
</evidence>
<keyword evidence="12" id="KW-1185">Reference proteome</keyword>
<proteinExistence type="inferred from homology"/>
<dbReference type="PANTHER" id="PTHR10030">
    <property type="entry name" value="ALPHA-L-FUCOSIDASE"/>
    <property type="match status" value="1"/>
</dbReference>
<name>A0A8C8RV25_9SAUR</name>
<dbReference type="InterPro" id="IPR057739">
    <property type="entry name" value="Glyco_hydro_29_N"/>
</dbReference>
<dbReference type="AlphaFoldDB" id="A0A8C8RV25"/>
<evidence type="ECO:0000256" key="7">
    <source>
        <dbReference type="ARBA" id="ARBA00023295"/>
    </source>
</evidence>
<evidence type="ECO:0000313" key="12">
    <source>
        <dbReference type="Proteomes" id="UP000694393"/>
    </source>
</evidence>
<dbReference type="FunFam" id="3.20.20.80:FF:000027">
    <property type="entry name" value="Alpha-L-fucosidase"/>
    <property type="match status" value="1"/>
</dbReference>
<dbReference type="GO" id="GO:0004560">
    <property type="term" value="F:alpha-L-fucosidase activity"/>
    <property type="evidence" value="ECO:0007669"/>
    <property type="project" value="UniProtKB-EC"/>
</dbReference>
<dbReference type="PRINTS" id="PR00741">
    <property type="entry name" value="GLHYDRLASE29"/>
</dbReference>
<dbReference type="PROSITE" id="PS00385">
    <property type="entry name" value="ALPHA_L_FUCOSIDASE"/>
    <property type="match status" value="1"/>
</dbReference>
<evidence type="ECO:0000259" key="10">
    <source>
        <dbReference type="Pfam" id="PF16757"/>
    </source>
</evidence>
<dbReference type="GO" id="GO:0005764">
    <property type="term" value="C:lysosome"/>
    <property type="evidence" value="ECO:0007669"/>
    <property type="project" value="TreeGrafter"/>
</dbReference>
<dbReference type="SMART" id="SM00812">
    <property type="entry name" value="Alpha_L_fucos"/>
    <property type="match status" value="1"/>
</dbReference>
<evidence type="ECO:0000256" key="6">
    <source>
        <dbReference type="ARBA" id="ARBA00023180"/>
    </source>
</evidence>
<comment type="function">
    <text evidence="1">Alpha-L-fucosidase is responsible for hydrolyzing the alpha-1,6-linked fucose joined to the reducing-end N-acetylglucosamine of the carbohydrate moieties of glycoproteins.</text>
</comment>
<keyword evidence="7" id="KW-0326">Glycosidase</keyword>
<evidence type="ECO:0000313" key="11">
    <source>
        <dbReference type="Ensembl" id="ENSPCEP00000011517.1"/>
    </source>
</evidence>